<dbReference type="Pfam" id="PF03572">
    <property type="entry name" value="Peptidase_S41"/>
    <property type="match status" value="1"/>
</dbReference>
<gene>
    <name evidence="3" type="ORF">ASEP1449_LOCUS5791</name>
</gene>
<dbReference type="Gene3D" id="3.90.226.10">
    <property type="entry name" value="2-enoyl-CoA Hydratase, Chain A, domain 1"/>
    <property type="match status" value="1"/>
</dbReference>
<evidence type="ECO:0000259" key="2">
    <source>
        <dbReference type="SMART" id="SM00245"/>
    </source>
</evidence>
<evidence type="ECO:0000256" key="1">
    <source>
        <dbReference type="SAM" id="SignalP"/>
    </source>
</evidence>
<dbReference type="GO" id="GO:0006508">
    <property type="term" value="P:proteolysis"/>
    <property type="evidence" value="ECO:0007669"/>
    <property type="project" value="InterPro"/>
</dbReference>
<dbReference type="Gene3D" id="3.30.750.44">
    <property type="match status" value="1"/>
</dbReference>
<feature type="domain" description="Tail specific protease" evidence="2">
    <location>
        <begin position="247"/>
        <end position="433"/>
    </location>
</feature>
<dbReference type="SUPFAM" id="SSF52096">
    <property type="entry name" value="ClpP/crotonase"/>
    <property type="match status" value="1"/>
</dbReference>
<accession>A0A7S2XKS6</accession>
<name>A0A7S2XKS6_9STRA</name>
<reference evidence="3" key="1">
    <citation type="submission" date="2021-01" db="EMBL/GenBank/DDBJ databases">
        <authorList>
            <person name="Corre E."/>
            <person name="Pelletier E."/>
            <person name="Niang G."/>
            <person name="Scheremetjew M."/>
            <person name="Finn R."/>
            <person name="Kale V."/>
            <person name="Holt S."/>
            <person name="Cochrane G."/>
            <person name="Meng A."/>
            <person name="Brown T."/>
            <person name="Cohen L."/>
        </authorList>
    </citation>
    <scope>NUCLEOTIDE SEQUENCE</scope>
    <source>
        <strain evidence="3">CCMP2084</strain>
    </source>
</reference>
<feature type="chain" id="PRO_5031170415" description="Tail specific protease domain-containing protein" evidence="1">
    <location>
        <begin position="22"/>
        <end position="487"/>
    </location>
</feature>
<dbReference type="SMART" id="SM00245">
    <property type="entry name" value="TSPc"/>
    <property type="match status" value="1"/>
</dbReference>
<dbReference type="CDD" id="cd07563">
    <property type="entry name" value="Peptidase_S41_IRBP"/>
    <property type="match status" value="1"/>
</dbReference>
<keyword evidence="1" id="KW-0732">Signal</keyword>
<protein>
    <recommendedName>
        <fullName evidence="2">Tail specific protease domain-containing protein</fullName>
    </recommendedName>
</protein>
<dbReference type="InterPro" id="IPR005151">
    <property type="entry name" value="Tail-specific_protease"/>
</dbReference>
<dbReference type="GO" id="GO:0008236">
    <property type="term" value="F:serine-type peptidase activity"/>
    <property type="evidence" value="ECO:0007669"/>
    <property type="project" value="InterPro"/>
</dbReference>
<evidence type="ECO:0000313" key="3">
    <source>
        <dbReference type="EMBL" id="CAD9813966.1"/>
    </source>
</evidence>
<dbReference type="PANTHER" id="PTHR11261">
    <property type="entry name" value="INTERPHOTORECEPTOR RETINOID-BINDING PROTEIN"/>
    <property type="match status" value="1"/>
</dbReference>
<sequence>MKISFINTLILLAVVSGTATSQPLRNAAARPTRRTQEEGLALPDGIWTFRGYGYTISVTNGTATAFEETDTTCITNPNLHMLISSSQVEENGNVAKLTAYRFVPYFVLDKTDSFQAACANGPTPTVDEDGYTRDALEIFDVLDQTFVEHFAHFENHLEGGMSEWVMKTMEERNKLISDSADEELLSAFDSLLVPLDDYHTWVKDENNDFLVWSHPFLASTFQNEFEQQNDLNDWEMYQQDNIISPWRENAGSYMTSLTLEESGLAWGKTTENIGYMWLQTVPNAFAPEFEGALVALNDTDALVIDIRINAGGSDETALLIASYFASKPFLAFTKQAVGEDVVEVNVQPSEKVYNGPVVMIISRETYSAAETLPLAMMQLPQVTLLGRNTGGSYSELPKTLPNGWAFSLFAEVYLSPDGVDYDHVGIPPEILPEVELLPLSEREGGTDSWLELALTTAEESANATSDTVAVHASLLWLTLLLLFVVVV</sequence>
<dbReference type="InterPro" id="IPR029045">
    <property type="entry name" value="ClpP/crotonase-like_dom_sf"/>
</dbReference>
<dbReference type="PANTHER" id="PTHR11261:SF3">
    <property type="entry name" value="RETINOL-BINDING PROTEIN 3"/>
    <property type="match status" value="1"/>
</dbReference>
<organism evidence="3">
    <name type="scientific">Attheya septentrionalis</name>
    <dbReference type="NCBI Taxonomy" id="420275"/>
    <lineage>
        <taxon>Eukaryota</taxon>
        <taxon>Sar</taxon>
        <taxon>Stramenopiles</taxon>
        <taxon>Ochrophyta</taxon>
        <taxon>Bacillariophyta</taxon>
        <taxon>Coscinodiscophyceae</taxon>
        <taxon>Chaetocerotophycidae</taxon>
        <taxon>Chaetocerotales</taxon>
        <taxon>Attheyaceae</taxon>
        <taxon>Attheya</taxon>
    </lineage>
</organism>
<feature type="signal peptide" evidence="1">
    <location>
        <begin position="1"/>
        <end position="21"/>
    </location>
</feature>
<dbReference type="EMBL" id="HBHQ01008630">
    <property type="protein sequence ID" value="CAD9813966.1"/>
    <property type="molecule type" value="Transcribed_RNA"/>
</dbReference>
<proteinExistence type="predicted"/>
<dbReference type="AlphaFoldDB" id="A0A7S2XKS6"/>